<name>A0A3E5B3X2_9BACE</name>
<comment type="caution">
    <text evidence="1">The sequence shown here is derived from an EMBL/GenBank/DDBJ whole genome shotgun (WGS) entry which is preliminary data.</text>
</comment>
<dbReference type="Proteomes" id="UP000260983">
    <property type="component" value="Unassembled WGS sequence"/>
</dbReference>
<sequence length="59" mass="7027">MAYFVYVHDANVAKENVETLCFCPNYVVLLFKWTKKRESLTENNTKKSTRHGMDFTFLF</sequence>
<protein>
    <submittedName>
        <fullName evidence="1">Uncharacterized protein</fullName>
    </submittedName>
</protein>
<organism evidence="1 2">
    <name type="scientific">Bacteroides oleiciplenus</name>
    <dbReference type="NCBI Taxonomy" id="626931"/>
    <lineage>
        <taxon>Bacteria</taxon>
        <taxon>Pseudomonadati</taxon>
        <taxon>Bacteroidota</taxon>
        <taxon>Bacteroidia</taxon>
        <taxon>Bacteroidales</taxon>
        <taxon>Bacteroidaceae</taxon>
        <taxon>Bacteroides</taxon>
    </lineage>
</organism>
<reference evidence="1 2" key="1">
    <citation type="submission" date="2018-08" db="EMBL/GenBank/DDBJ databases">
        <title>A genome reference for cultivated species of the human gut microbiota.</title>
        <authorList>
            <person name="Zou Y."/>
            <person name="Xue W."/>
            <person name="Luo G."/>
        </authorList>
    </citation>
    <scope>NUCLEOTIDE SEQUENCE [LARGE SCALE GENOMIC DNA]</scope>
    <source>
        <strain evidence="1 2">OM05-15BH</strain>
    </source>
</reference>
<proteinExistence type="predicted"/>
<gene>
    <name evidence="1" type="ORF">DXB65_18490</name>
</gene>
<evidence type="ECO:0000313" key="2">
    <source>
        <dbReference type="Proteomes" id="UP000260983"/>
    </source>
</evidence>
<accession>A0A3E5B3X2</accession>
<evidence type="ECO:0000313" key="1">
    <source>
        <dbReference type="EMBL" id="RGN32286.1"/>
    </source>
</evidence>
<dbReference type="EMBL" id="QSUL01000014">
    <property type="protein sequence ID" value="RGN32286.1"/>
    <property type="molecule type" value="Genomic_DNA"/>
</dbReference>
<dbReference type="AlphaFoldDB" id="A0A3E5B3X2"/>